<dbReference type="Gene3D" id="4.10.1210.10">
    <property type="entry name" value="Atu1913-like"/>
    <property type="match status" value="1"/>
</dbReference>
<comment type="caution">
    <text evidence="2">The sequence shown here is derived from an EMBL/GenBank/DDBJ whole genome shotgun (WGS) entry which is preliminary data.</text>
</comment>
<evidence type="ECO:0000259" key="1">
    <source>
        <dbReference type="Pfam" id="PF08980"/>
    </source>
</evidence>
<evidence type="ECO:0000313" key="2">
    <source>
        <dbReference type="EMBL" id="KJF77066.1"/>
    </source>
</evidence>
<dbReference type="PATRIC" id="fig|582.24.peg.4802"/>
<accession>A0A0D8L7B4</accession>
<evidence type="ECO:0000313" key="3">
    <source>
        <dbReference type="Proteomes" id="UP000032582"/>
    </source>
</evidence>
<dbReference type="SUPFAM" id="SSF141099">
    <property type="entry name" value="Atu1913-like"/>
    <property type="match status" value="1"/>
</dbReference>
<proteinExistence type="predicted"/>
<dbReference type="RefSeq" id="WP_025152223.1">
    <property type="nucleotide sequence ID" value="NZ_JAHOAK010000021.1"/>
</dbReference>
<dbReference type="AlphaFoldDB" id="A0A0D8L7B4"/>
<dbReference type="InterPro" id="IPR015073">
    <property type="entry name" value="DUF1883"/>
</dbReference>
<dbReference type="InterPro" id="IPR036488">
    <property type="entry name" value="DUF1883-like_sf"/>
</dbReference>
<feature type="domain" description="DUF1883" evidence="1">
    <location>
        <begin position="1"/>
        <end position="85"/>
    </location>
</feature>
<organism evidence="2 3">
    <name type="scientific">Morganella morganii</name>
    <name type="common">Proteus morganii</name>
    <dbReference type="NCBI Taxonomy" id="582"/>
    <lineage>
        <taxon>Bacteria</taxon>
        <taxon>Pseudomonadati</taxon>
        <taxon>Pseudomonadota</taxon>
        <taxon>Gammaproteobacteria</taxon>
        <taxon>Enterobacterales</taxon>
        <taxon>Morganellaceae</taxon>
        <taxon>Morganella</taxon>
    </lineage>
</organism>
<dbReference type="Pfam" id="PF08980">
    <property type="entry name" value="DUF1883"/>
    <property type="match status" value="1"/>
</dbReference>
<gene>
    <name evidence="2" type="ORF">UA45_15060</name>
</gene>
<reference evidence="2 3" key="1">
    <citation type="submission" date="2015-02" db="EMBL/GenBank/DDBJ databases">
        <title>Whole genome shotgun sequencing of cultured foodborne pathogen.</title>
        <authorList>
            <person name="Timme R."/>
            <person name="Allard M.W."/>
            <person name="Strain E."/>
            <person name="Evans P.S."/>
            <person name="Brown E."/>
        </authorList>
    </citation>
    <scope>NUCLEOTIDE SEQUENCE [LARGE SCALE GENOMIC DNA]</scope>
    <source>
        <strain evidence="2 3">GCSL-TSO-24</strain>
    </source>
</reference>
<sequence>MPFLHKRMHLTAGDTVVVDCGRSCNVLMMTKMNFNQYRKGMPFRTHGGSGFFHELPARMVVPFDADWNITLDIEEGALTVEHSITVEPRADKAIAKK</sequence>
<dbReference type="EMBL" id="JZSH01000201">
    <property type="protein sequence ID" value="KJF77066.1"/>
    <property type="molecule type" value="Genomic_DNA"/>
</dbReference>
<dbReference type="Proteomes" id="UP000032582">
    <property type="component" value="Unassembled WGS sequence"/>
</dbReference>
<protein>
    <recommendedName>
        <fullName evidence="1">DUF1883 domain-containing protein</fullName>
    </recommendedName>
</protein>
<name>A0A0D8L7B4_MORMO</name>